<keyword evidence="1" id="KW-0812">Transmembrane</keyword>
<evidence type="ECO:0000259" key="2">
    <source>
        <dbReference type="Pfam" id="PF23127"/>
    </source>
</evidence>
<proteinExistence type="predicted"/>
<evidence type="ECO:0000313" key="4">
    <source>
        <dbReference type="Proteomes" id="UP000502608"/>
    </source>
</evidence>
<accession>A0A6G9QRS3</accession>
<sequence>MDQNDYEKDAKDTLAIFVILIAGAVALVYFVPETYQLPWYLTKKLEFYLILGISHIDVKGVIVSKEMLENAHFINEKLNEIPIGDFYWEGMNNTDKATFRYGLVFNFILIGLGAKLALANSEKYKTRHNLESLLKFTSAKWRTQRYLIKHNPLEVSGYDATKSNFRVRDKPIDYLTKNGVLAFDGDNYAFNRVALQDLYQKQLGPENTGLEGLRDFEKVLFAAFSLVLCCIDIKTQKTSGVKESKAQAEELLGDMSFYYNDEYSLKDVMAKANKINAYAIKQDRIKKIMANHAHNTTLLRAMFAQVRKDSGVFAAAMFGFIALEDRVQFVSLFDEGAPESAIETYAIELNLHYEQQTGHKCLMMHTARMEKYIDLYLARAQFNKKKSLTSKSDKETGQIKQAPII</sequence>
<name>A0A6G9QRS3_9GAMM</name>
<dbReference type="AlphaFoldDB" id="A0A6G9QRS3"/>
<keyword evidence="1" id="KW-1133">Transmembrane helix</keyword>
<keyword evidence="4" id="KW-1185">Reference proteome</keyword>
<organism evidence="3 4">
    <name type="scientific">Shewanella aestuarii</name>
    <dbReference type="NCBI Taxonomy" id="1028752"/>
    <lineage>
        <taxon>Bacteria</taxon>
        <taxon>Pseudomonadati</taxon>
        <taxon>Pseudomonadota</taxon>
        <taxon>Gammaproteobacteria</taxon>
        <taxon>Alteromonadales</taxon>
        <taxon>Shewanellaceae</taxon>
        <taxon>Shewanella</taxon>
    </lineage>
</organism>
<feature type="transmembrane region" description="Helical" evidence="1">
    <location>
        <begin position="99"/>
        <end position="118"/>
    </location>
</feature>
<feature type="domain" description="DotM C-terminal cytoplasmic" evidence="2">
    <location>
        <begin position="198"/>
        <end position="362"/>
    </location>
</feature>
<dbReference type="InterPro" id="IPR056464">
    <property type="entry name" value="DotM_C"/>
</dbReference>
<dbReference type="Proteomes" id="UP000502608">
    <property type="component" value="Plasmid pPN3F2_2"/>
</dbReference>
<keyword evidence="3" id="KW-0614">Plasmid</keyword>
<protein>
    <recommendedName>
        <fullName evidence="2">DotM C-terminal cytoplasmic domain-containing protein</fullName>
    </recommendedName>
</protein>
<dbReference type="KEGG" id="saes:HBH39_18710"/>
<feature type="transmembrane region" description="Helical" evidence="1">
    <location>
        <begin position="12"/>
        <end position="31"/>
    </location>
</feature>
<keyword evidence="1" id="KW-0472">Membrane</keyword>
<reference evidence="3 4" key="1">
    <citation type="submission" date="2020-03" db="EMBL/GenBank/DDBJ databases">
        <title>Complete genome sequence of Shewanella sp.</title>
        <authorList>
            <person name="Kim Y.-S."/>
            <person name="Kim S.-J."/>
            <person name="Jung H.-K."/>
            <person name="Kim K.-H."/>
        </authorList>
    </citation>
    <scope>NUCLEOTIDE SEQUENCE [LARGE SCALE GENOMIC DNA]</scope>
    <source>
        <strain evidence="3 4">PN3F2</strain>
        <plasmid evidence="3 4">pPN3F2_2</plasmid>
    </source>
</reference>
<evidence type="ECO:0000313" key="3">
    <source>
        <dbReference type="EMBL" id="QIR16509.1"/>
    </source>
</evidence>
<dbReference type="EMBL" id="CP050315">
    <property type="protein sequence ID" value="QIR16509.1"/>
    <property type="molecule type" value="Genomic_DNA"/>
</dbReference>
<evidence type="ECO:0000256" key="1">
    <source>
        <dbReference type="SAM" id="Phobius"/>
    </source>
</evidence>
<geneLocation type="plasmid" evidence="3 4">
    <name>pPN3F2_2</name>
</geneLocation>
<dbReference type="Pfam" id="PF23127">
    <property type="entry name" value="DotM_C"/>
    <property type="match status" value="1"/>
</dbReference>
<gene>
    <name evidence="3" type="ORF">HBH39_18710</name>
</gene>
<dbReference type="RefSeq" id="WP_167680337.1">
    <property type="nucleotide sequence ID" value="NZ_CP050315.1"/>
</dbReference>